<dbReference type="SUPFAM" id="SSF53098">
    <property type="entry name" value="Ribonuclease H-like"/>
    <property type="match status" value="1"/>
</dbReference>
<dbReference type="VEuPathDB" id="CryptoDB:Cvel_10993"/>
<dbReference type="PANTHER" id="PTHR37984">
    <property type="entry name" value="PROTEIN CBG26694"/>
    <property type="match status" value="1"/>
</dbReference>
<evidence type="ECO:0000256" key="9">
    <source>
        <dbReference type="PROSITE-ProRule" id="PRU00047"/>
    </source>
</evidence>
<dbReference type="InterPro" id="IPR001878">
    <property type="entry name" value="Znf_CCHC"/>
</dbReference>
<dbReference type="InterPro" id="IPR021109">
    <property type="entry name" value="Peptidase_aspartic_dom_sf"/>
</dbReference>
<dbReference type="FunFam" id="3.30.70.270:FF:000020">
    <property type="entry name" value="Transposon Tf2-6 polyprotein-like Protein"/>
    <property type="match status" value="1"/>
</dbReference>
<evidence type="ECO:0000256" key="10">
    <source>
        <dbReference type="SAM" id="MobiDB-lite"/>
    </source>
</evidence>
<evidence type="ECO:0000259" key="12">
    <source>
        <dbReference type="PROSITE" id="PS50878"/>
    </source>
</evidence>
<dbReference type="InterPro" id="IPR036397">
    <property type="entry name" value="RNaseH_sf"/>
</dbReference>
<dbReference type="InterPro" id="IPR000477">
    <property type="entry name" value="RT_dom"/>
</dbReference>
<evidence type="ECO:0000256" key="4">
    <source>
        <dbReference type="ARBA" id="ARBA00022722"/>
    </source>
</evidence>
<dbReference type="InterPro" id="IPR036875">
    <property type="entry name" value="Znf_CCHC_sf"/>
</dbReference>
<keyword evidence="5" id="KW-0064">Aspartyl protease</keyword>
<dbReference type="GO" id="GO:0004519">
    <property type="term" value="F:endonuclease activity"/>
    <property type="evidence" value="ECO:0007669"/>
    <property type="project" value="UniProtKB-KW"/>
</dbReference>
<keyword evidence="8" id="KW-0511">Multifunctional enzyme</keyword>
<keyword evidence="6" id="KW-0378">Hydrolase</keyword>
<dbReference type="Gene3D" id="1.10.340.70">
    <property type="match status" value="1"/>
</dbReference>
<keyword evidence="9" id="KW-0479">Metal-binding</keyword>
<evidence type="ECO:0000259" key="11">
    <source>
        <dbReference type="PROSITE" id="PS50158"/>
    </source>
</evidence>
<organism evidence="14">
    <name type="scientific">Chromera velia CCMP2878</name>
    <dbReference type="NCBI Taxonomy" id="1169474"/>
    <lineage>
        <taxon>Eukaryota</taxon>
        <taxon>Sar</taxon>
        <taxon>Alveolata</taxon>
        <taxon>Colpodellida</taxon>
        <taxon>Chromeraceae</taxon>
        <taxon>Chromera</taxon>
    </lineage>
</organism>
<keyword evidence="9" id="KW-0863">Zinc-finger</keyword>
<evidence type="ECO:0000256" key="3">
    <source>
        <dbReference type="ARBA" id="ARBA00022695"/>
    </source>
</evidence>
<dbReference type="GO" id="GO:0006508">
    <property type="term" value="P:proteolysis"/>
    <property type="evidence" value="ECO:0007669"/>
    <property type="project" value="UniProtKB-KW"/>
</dbReference>
<feature type="domain" description="Reverse transcriptase" evidence="12">
    <location>
        <begin position="466"/>
        <end position="645"/>
    </location>
</feature>
<dbReference type="SUPFAM" id="SSF56672">
    <property type="entry name" value="DNA/RNA polymerases"/>
    <property type="match status" value="1"/>
</dbReference>
<proteinExistence type="predicted"/>
<keyword evidence="4" id="KW-0540">Nuclease</keyword>
<dbReference type="GO" id="GO:0003677">
    <property type="term" value="F:DNA binding"/>
    <property type="evidence" value="ECO:0007669"/>
    <property type="project" value="UniProtKB-KW"/>
</dbReference>
<gene>
    <name evidence="14" type="ORF">Cvel_10993</name>
</gene>
<dbReference type="InterPro" id="IPR043502">
    <property type="entry name" value="DNA/RNA_pol_sf"/>
</dbReference>
<dbReference type="InterPro" id="IPR001584">
    <property type="entry name" value="Integrase_cat-core"/>
</dbReference>
<evidence type="ECO:0000256" key="8">
    <source>
        <dbReference type="ARBA" id="ARBA00023268"/>
    </source>
</evidence>
<dbReference type="GO" id="GO:0004190">
    <property type="term" value="F:aspartic-type endopeptidase activity"/>
    <property type="evidence" value="ECO:0007669"/>
    <property type="project" value="UniProtKB-KW"/>
</dbReference>
<dbReference type="PROSITE" id="PS50878">
    <property type="entry name" value="RT_POL"/>
    <property type="match status" value="1"/>
</dbReference>
<dbReference type="Gene3D" id="3.30.70.270">
    <property type="match status" value="2"/>
</dbReference>
<dbReference type="PROSITE" id="PS50158">
    <property type="entry name" value="ZF_CCHC"/>
    <property type="match status" value="1"/>
</dbReference>
<feature type="domain" description="Integrase catalytic" evidence="13">
    <location>
        <begin position="1082"/>
        <end position="1243"/>
    </location>
</feature>
<evidence type="ECO:0000256" key="7">
    <source>
        <dbReference type="ARBA" id="ARBA00023125"/>
    </source>
</evidence>
<dbReference type="PANTHER" id="PTHR37984:SF5">
    <property type="entry name" value="PROTEIN NYNRIN-LIKE"/>
    <property type="match status" value="1"/>
</dbReference>
<dbReference type="InterPro" id="IPR041588">
    <property type="entry name" value="Integrase_H2C2"/>
</dbReference>
<evidence type="ECO:0000256" key="1">
    <source>
        <dbReference type="ARBA" id="ARBA00022670"/>
    </source>
</evidence>
<evidence type="ECO:0000256" key="6">
    <source>
        <dbReference type="ARBA" id="ARBA00022759"/>
    </source>
</evidence>
<dbReference type="InterPro" id="IPR043128">
    <property type="entry name" value="Rev_trsase/Diguanyl_cyclase"/>
</dbReference>
<keyword evidence="7" id="KW-0238">DNA-binding</keyword>
<dbReference type="Pfam" id="PF17919">
    <property type="entry name" value="RT_RNaseH_2"/>
    <property type="match status" value="1"/>
</dbReference>
<evidence type="ECO:0000256" key="2">
    <source>
        <dbReference type="ARBA" id="ARBA00022679"/>
    </source>
</evidence>
<keyword evidence="3" id="KW-0548">Nucleotidyltransferase</keyword>
<name>A0A0G4I4W5_9ALVE</name>
<evidence type="ECO:0000259" key="13">
    <source>
        <dbReference type="PROSITE" id="PS50994"/>
    </source>
</evidence>
<protein>
    <recommendedName>
        <fullName evidence="15">Reverse transcriptase</fullName>
    </recommendedName>
</protein>
<keyword evidence="9" id="KW-0862">Zinc</keyword>
<dbReference type="PROSITE" id="PS50994">
    <property type="entry name" value="INTEGRASE"/>
    <property type="match status" value="1"/>
</dbReference>
<dbReference type="Gene3D" id="3.10.10.10">
    <property type="entry name" value="HIV Type 1 Reverse Transcriptase, subunit A, domain 1"/>
    <property type="match status" value="1"/>
</dbReference>
<keyword evidence="1" id="KW-0645">Protease</keyword>
<dbReference type="GO" id="GO:0016779">
    <property type="term" value="F:nucleotidyltransferase activity"/>
    <property type="evidence" value="ECO:0007669"/>
    <property type="project" value="UniProtKB-KW"/>
</dbReference>
<dbReference type="EMBL" id="CDMZ01005112">
    <property type="protein sequence ID" value="CEM51979.1"/>
    <property type="molecule type" value="Genomic_DNA"/>
</dbReference>
<keyword evidence="2" id="KW-0808">Transferase</keyword>
<feature type="region of interest" description="Disordered" evidence="10">
    <location>
        <begin position="147"/>
        <end position="169"/>
    </location>
</feature>
<dbReference type="Pfam" id="PF17921">
    <property type="entry name" value="Integrase_H2C2"/>
    <property type="match status" value="1"/>
</dbReference>
<dbReference type="GO" id="GO:0008270">
    <property type="term" value="F:zinc ion binding"/>
    <property type="evidence" value="ECO:0007669"/>
    <property type="project" value="UniProtKB-KW"/>
</dbReference>
<dbReference type="InterPro" id="IPR050951">
    <property type="entry name" value="Retrovirus_Pol_polyprotein"/>
</dbReference>
<evidence type="ECO:0000256" key="5">
    <source>
        <dbReference type="ARBA" id="ARBA00022750"/>
    </source>
</evidence>
<reference evidence="14" key="1">
    <citation type="submission" date="2014-11" db="EMBL/GenBank/DDBJ databases">
        <authorList>
            <person name="Otto D Thomas"/>
            <person name="Naeem Raeece"/>
        </authorList>
    </citation>
    <scope>NUCLEOTIDE SEQUENCE</scope>
</reference>
<dbReference type="InterPro" id="IPR012337">
    <property type="entry name" value="RNaseH-like_sf"/>
</dbReference>
<dbReference type="GO" id="GO:0015074">
    <property type="term" value="P:DNA integration"/>
    <property type="evidence" value="ECO:0007669"/>
    <property type="project" value="InterPro"/>
</dbReference>
<sequence>MKCGNKTVQKYTDDFIEKAMQIEDVTEADLLHDYLRGLPTDICLAVKRRGVTGIEAVMTVADKEDQLIRGERADEGGHAVQQRNTDGPAPMEIDRLSCLYALLHEQVQRHIREDRCFSCHQQGHRANRCPKSNNRLLPQQHRNFPYQSFQQQQQQHRNAPPHPDNRNFRHMGVSNPLMQPQGPVVPSGLAPSPMQHQQIWQPAARPVTDFPPGLWGSQQQNQNASMQNGYPFRRYYSTKTSRAPGKLIRFHGRLAGVPVRCLYDPGADSNFFAHSVAESNRFTLWDLDEPTACKGGLNGGPQLPISQEVKGLPLCIQGFSAPLDLTVVDLDDDYDVLLGMLFCEEYIPIPHYREKALMIPACESPTGRDLLLLDSEEYPAEGEGEDFFSQRELRRLMKRPSSRVHLFRLEAVRKGGVSDELPGLPPHRKIECEIKLEAGHSPPVRAPYRLSYGQLDELRRQLDSYLEKGHIRPSTSPYAAPVLFVQKADGTQRICIDFTGLNKITVRNKFPIPHPEELLSRLHGAKFFSSLDLRQYFYQTRIREGDEEKTAFVTRYGSFEWLVMPFGLCNIPSISMRLITDVLRPLLDKCVVVFIDDVLVFSRTPEEHIEHINQVLSLLREHQLYVKVSKCAWLRTEAKFLGLVVDEKGVRPSYEKMQGLTEFARPTDRTSLCQFLGLANWFRRFVPRFSFLAGPLTFLLQGNVPFEWKTAQSRAFAELKKAVQEHATLALPDPSKPVILVPDASQSAGAIGAVALQKDCTTGRYHPLAFGSRRLTSTEAKYPVRELEFLAIVHFAKVWRHFLSSDSEIWTDHQSFTNFSHRSFEFCSLRVRRWIEFMQELGITPKYIPGRVNTVADALSRNPPAAQQLMPSSAEVSRMGRAQHLPVRPRPLPEAIPVSVQPVGSLGAEYADLPDLVPEIEESQTPVREGDGQQSRVGMELQSLTVSATQSQAFLDACRREYSADPFFHPVLQHLSQQHPPAPTPDFALRLRGMSLRAGLLYFEGNRLCIPRSQQGTVMAGVHSPPHAAHFGMGKTYQKVASLYYWPKMWRSVASFVRACDRCQRSKGPTVACPGLLQPLPIPSRPWESTCIDCLTDLPPSGDEGFDAILVVLCRLIKAVVLIPTHSTAGAEETAWIYRQHVSCKKSFQRHIVCDRDPRFVARFWQTLHASSGSEVDFATASHHDTAGAAERMNRTLEEALRCLVDTKHSRWSEFLCDVEFAYNSSVHEGTGFAPLALDGGKSPLIPPALNLPVSVEPSFDAKEFLEEHNQMIAAARDSLRLAQQVMIRNANRRQRPAENIRVGDYVLVHRTWWPCPVGKGEEYARKLDSVWFGPFEVETVLPRDNLEVVLPAGSRKHPIIHTSLCKPYRQPSGETRPPSVRMPAWAEEEYEVEKIFTVRGRGKAKQYKVL</sequence>
<dbReference type="Gene3D" id="3.30.420.10">
    <property type="entry name" value="Ribonuclease H-like superfamily/Ribonuclease H"/>
    <property type="match status" value="1"/>
</dbReference>
<feature type="domain" description="CCHC-type" evidence="11">
    <location>
        <begin position="115"/>
        <end position="131"/>
    </location>
</feature>
<keyword evidence="6" id="KW-0255">Endonuclease</keyword>
<dbReference type="FunFam" id="1.10.340.70:FF:000001">
    <property type="entry name" value="Retrovirus-related Pol polyprotein from transposon gypsy-like Protein"/>
    <property type="match status" value="1"/>
</dbReference>
<dbReference type="Gene3D" id="2.40.70.10">
    <property type="entry name" value="Acid Proteases"/>
    <property type="match status" value="1"/>
</dbReference>
<dbReference type="Pfam" id="PF00078">
    <property type="entry name" value="RVT_1"/>
    <property type="match status" value="1"/>
</dbReference>
<dbReference type="InterPro" id="IPR041577">
    <property type="entry name" value="RT_RNaseH_2"/>
</dbReference>
<dbReference type="PhylomeDB" id="A0A0G4I4W5"/>
<dbReference type="SUPFAM" id="SSF57756">
    <property type="entry name" value="Retrovirus zinc finger-like domains"/>
    <property type="match status" value="1"/>
</dbReference>
<evidence type="ECO:0000313" key="14">
    <source>
        <dbReference type="EMBL" id="CEM51979.1"/>
    </source>
</evidence>
<dbReference type="CDD" id="cd01647">
    <property type="entry name" value="RT_LTR"/>
    <property type="match status" value="1"/>
</dbReference>
<evidence type="ECO:0008006" key="15">
    <source>
        <dbReference type="Google" id="ProtNLM"/>
    </source>
</evidence>
<dbReference type="CDD" id="cd09274">
    <property type="entry name" value="RNase_HI_RT_Ty3"/>
    <property type="match status" value="1"/>
</dbReference>
<accession>A0A0G4I4W5</accession>